<proteinExistence type="predicted"/>
<dbReference type="Proteomes" id="UP000694924">
    <property type="component" value="Unplaced"/>
</dbReference>
<dbReference type="Pfam" id="PF03564">
    <property type="entry name" value="DUF1759"/>
    <property type="match status" value="1"/>
</dbReference>
<dbReference type="InterPro" id="IPR005312">
    <property type="entry name" value="DUF1759"/>
</dbReference>
<feature type="coiled-coil region" evidence="1">
    <location>
        <begin position="24"/>
        <end position="58"/>
    </location>
</feature>
<accession>A0ABM1JBC0</accession>
<protein>
    <submittedName>
        <fullName evidence="4">Uncharacterized protein LOC107073575</fullName>
    </submittedName>
</protein>
<keyword evidence="3" id="KW-1185">Reference proteome</keyword>
<evidence type="ECO:0000256" key="1">
    <source>
        <dbReference type="SAM" id="Coils"/>
    </source>
</evidence>
<gene>
    <name evidence="4" type="primary">LOC107073575</name>
</gene>
<keyword evidence="1" id="KW-0175">Coiled coil</keyword>
<reference evidence="4" key="1">
    <citation type="submission" date="2025-08" db="UniProtKB">
        <authorList>
            <consortium name="RefSeq"/>
        </authorList>
    </citation>
    <scope>IDENTIFICATION</scope>
    <source>
        <tissue evidence="4">Whole body</tissue>
    </source>
</reference>
<name>A0ABM1JBC0_POLDO</name>
<dbReference type="GeneID" id="107073575"/>
<evidence type="ECO:0000313" key="4">
    <source>
        <dbReference type="RefSeq" id="XP_015189758.1"/>
    </source>
</evidence>
<dbReference type="PANTHER" id="PTHR22954">
    <property type="entry name" value="RETROVIRAL PROTEASE-RELATED"/>
    <property type="match status" value="1"/>
</dbReference>
<evidence type="ECO:0000313" key="3">
    <source>
        <dbReference type="Proteomes" id="UP000694924"/>
    </source>
</evidence>
<dbReference type="RefSeq" id="XP_015189758.1">
    <property type="nucleotide sequence ID" value="XM_015334272.1"/>
</dbReference>
<dbReference type="PANTHER" id="PTHR22954:SF3">
    <property type="entry name" value="PROTEIN CBG08539"/>
    <property type="match status" value="1"/>
</dbReference>
<organism evidence="3 4">
    <name type="scientific">Polistes dominula</name>
    <name type="common">European paper wasp</name>
    <name type="synonym">Vespa dominula</name>
    <dbReference type="NCBI Taxonomy" id="743375"/>
    <lineage>
        <taxon>Eukaryota</taxon>
        <taxon>Metazoa</taxon>
        <taxon>Ecdysozoa</taxon>
        <taxon>Arthropoda</taxon>
        <taxon>Hexapoda</taxon>
        <taxon>Insecta</taxon>
        <taxon>Pterygota</taxon>
        <taxon>Neoptera</taxon>
        <taxon>Endopterygota</taxon>
        <taxon>Hymenoptera</taxon>
        <taxon>Apocrita</taxon>
        <taxon>Aculeata</taxon>
        <taxon>Vespoidea</taxon>
        <taxon>Vespidae</taxon>
        <taxon>Polistinae</taxon>
        <taxon>Polistini</taxon>
        <taxon>Polistes</taxon>
    </lineage>
</organism>
<sequence>MTSQKQLEQKQNLGSRLTHFENLIEEGSLSVDELRRRYERLTKQVDDYESLYEKCGNNSAGETGVDDLDQLIERYHVIGDKIHLNDTAAVNNPNNSNENNDITKTRDQQIQLRRLEIPRFDGNIGKWIPFKSSLLTLVDARSDISDLEKHVYFRDSFPGEALQTIEHYQLTGEKYKDAWGALLRAFDVPRILLARVIDALIDIPRPKAGSAKDVTAFLNELRSHISTLETFNESSVAWQVRLAERALPPEMLQEWNKQIDSDEYLTIEQFFNFLTRYARACASLETSSTPRTSSPAQNVNIPRR</sequence>
<evidence type="ECO:0000256" key="2">
    <source>
        <dbReference type="SAM" id="MobiDB-lite"/>
    </source>
</evidence>
<feature type="region of interest" description="Disordered" evidence="2">
    <location>
        <begin position="285"/>
        <end position="304"/>
    </location>
</feature>